<evidence type="ECO:0000313" key="2">
    <source>
        <dbReference type="Proteomes" id="UP000075950"/>
    </source>
</evidence>
<proteinExistence type="predicted"/>
<sequence length="64" mass="6734">MNVLASPRYSKSDLAEAGVGRISTGSLLYRAAMSQALGSLQVLADDRPAETANVLSYQAFTELG</sequence>
<dbReference type="KEGG" id="bly:A2T55_03920"/>
<accession>A0A142NJT8</accession>
<name>A0A142NJT8_BRELN</name>
<organism evidence="1 2">
    <name type="scientific">Brevibacterium linens</name>
    <dbReference type="NCBI Taxonomy" id="1703"/>
    <lineage>
        <taxon>Bacteria</taxon>
        <taxon>Bacillati</taxon>
        <taxon>Actinomycetota</taxon>
        <taxon>Actinomycetes</taxon>
        <taxon>Micrococcales</taxon>
        <taxon>Brevibacteriaceae</taxon>
        <taxon>Brevibacterium</taxon>
    </lineage>
</organism>
<gene>
    <name evidence="1" type="ORF">A2T55_03920</name>
</gene>
<reference evidence="2" key="1">
    <citation type="submission" date="2016-03" db="EMBL/GenBank/DDBJ databases">
        <authorList>
            <person name="Ploux O."/>
        </authorList>
    </citation>
    <scope>NUCLEOTIDE SEQUENCE [LARGE SCALE GENOMIC DNA]</scope>
    <source>
        <strain evidence="2">BS258</strain>
    </source>
</reference>
<dbReference type="Proteomes" id="UP000075950">
    <property type="component" value="Chromosome"/>
</dbReference>
<dbReference type="EMBL" id="CP014869">
    <property type="protein sequence ID" value="AMT93035.1"/>
    <property type="molecule type" value="Genomic_DNA"/>
</dbReference>
<evidence type="ECO:0000313" key="1">
    <source>
        <dbReference type="EMBL" id="AMT93035.1"/>
    </source>
</evidence>
<protein>
    <submittedName>
        <fullName evidence="1">Uncharacterized protein</fullName>
    </submittedName>
</protein>
<dbReference type="AlphaFoldDB" id="A0A142NJT8"/>